<dbReference type="AlphaFoldDB" id="A0A0N7LQT9"/>
<dbReference type="OrthoDB" id="7415085at2"/>
<dbReference type="SUPFAM" id="SSF51905">
    <property type="entry name" value="FAD/NAD(P)-binding domain"/>
    <property type="match status" value="1"/>
</dbReference>
<sequence>MHKVTIVGAGIAGLTAALRLLERGYHVTLYEQDNFIGGMLRSHKEHDHGDYPREHSYHMLCNWYYNFWSVAEDLGIEDNFTPREAFKFLYDGDLDNMPEMVNPGGIQDFYRNLTGGAAPPAELFLFMYSMVDLLSIPDSEDDKLDRMSFNGWLRGRPYCTDEVAQLHEKIWQTVWAIDSWQASARSYKTFLKYGNRVPVPQLWLFDGSKKDTLIDPFHAKLKQFGDRFELKYRHRLREVHPSEDGTRIERLVFDKVTKSPSVNPDWKVAKKDIVDDVSDENVIISITPGGMASMVTDDLYNADPDLGQLRYLEAEPMASVELYLKRKLPGIPTEVVVFMDTPYEMTFLNYSATWGLKNTFLYVTVSDFKSLLSVKPERRDENQNLILDLKSPKTAIDYILREITAKLEITEADIDLFQTSVDTNTGEELFANLTGSWEHRPEVNTKFENLFLAGTYVRNFADVSTVEGACATGLIAAEGVRQAAQREPDKGDAGKPVEVITPDFYPSQMFQTLKIAWAPYAASAKAWTLADKALGINKLWPPKDFKFPKSKFTPNPENLGSLFTDWLPASKWNEKTLGLGPMFWNYTEDGKPRKK</sequence>
<gene>
    <name evidence="2" type="ORF">RUA4292_03139</name>
</gene>
<dbReference type="PANTHER" id="PTHR42923">
    <property type="entry name" value="PROTOPORPHYRINOGEN OXIDASE"/>
    <property type="match status" value="1"/>
</dbReference>
<dbReference type="GeneID" id="55494307"/>
<feature type="domain" description="Amine oxidase" evidence="1">
    <location>
        <begin position="11"/>
        <end position="480"/>
    </location>
</feature>
<dbReference type="Proteomes" id="UP000050783">
    <property type="component" value="Unassembled WGS sequence"/>
</dbReference>
<dbReference type="STRING" id="81569.RUM4293_02262"/>
<dbReference type="PRINTS" id="PR00419">
    <property type="entry name" value="ADXRDTASE"/>
</dbReference>
<dbReference type="GO" id="GO:0016491">
    <property type="term" value="F:oxidoreductase activity"/>
    <property type="evidence" value="ECO:0007669"/>
    <property type="project" value="InterPro"/>
</dbReference>
<reference evidence="2 3" key="1">
    <citation type="submission" date="2015-09" db="EMBL/GenBank/DDBJ databases">
        <authorList>
            <consortium name="Swine Surveillance"/>
        </authorList>
    </citation>
    <scope>NUCLEOTIDE SEQUENCE [LARGE SCALE GENOMIC DNA]</scope>
    <source>
        <strain evidence="2 3">CECT 4292</strain>
    </source>
</reference>
<accession>A0A0N7LQT9</accession>
<evidence type="ECO:0000313" key="3">
    <source>
        <dbReference type="Proteomes" id="UP000050783"/>
    </source>
</evidence>
<evidence type="ECO:0000313" key="2">
    <source>
        <dbReference type="EMBL" id="CUH48948.1"/>
    </source>
</evidence>
<dbReference type="InterPro" id="IPR002937">
    <property type="entry name" value="Amino_oxidase"/>
</dbReference>
<organism evidence="2 3">
    <name type="scientific">Ruegeria atlantica</name>
    <dbReference type="NCBI Taxonomy" id="81569"/>
    <lineage>
        <taxon>Bacteria</taxon>
        <taxon>Pseudomonadati</taxon>
        <taxon>Pseudomonadota</taxon>
        <taxon>Alphaproteobacteria</taxon>
        <taxon>Rhodobacterales</taxon>
        <taxon>Roseobacteraceae</taxon>
        <taxon>Ruegeria</taxon>
    </lineage>
</organism>
<dbReference type="InterPro" id="IPR050464">
    <property type="entry name" value="Zeta_carotene_desat/Oxidored"/>
</dbReference>
<protein>
    <submittedName>
        <fullName evidence="2">Dihydropyrimidine dehydrogenase subunit A</fullName>
    </submittedName>
</protein>
<dbReference type="Pfam" id="PF01593">
    <property type="entry name" value="Amino_oxidase"/>
    <property type="match status" value="1"/>
</dbReference>
<dbReference type="PANTHER" id="PTHR42923:SF46">
    <property type="entry name" value="AMINE OXIDASE"/>
    <property type="match status" value="1"/>
</dbReference>
<dbReference type="EMBL" id="CYPU01000049">
    <property type="protein sequence ID" value="CUH48948.1"/>
    <property type="molecule type" value="Genomic_DNA"/>
</dbReference>
<proteinExistence type="predicted"/>
<dbReference type="InterPro" id="IPR036188">
    <property type="entry name" value="FAD/NAD-bd_sf"/>
</dbReference>
<dbReference type="Gene3D" id="3.50.50.60">
    <property type="entry name" value="FAD/NAD(P)-binding domain"/>
    <property type="match status" value="1"/>
</dbReference>
<name>A0A0N7LQT9_9RHOB</name>
<evidence type="ECO:0000259" key="1">
    <source>
        <dbReference type="Pfam" id="PF01593"/>
    </source>
</evidence>
<dbReference type="RefSeq" id="WP_158507041.1">
    <property type="nucleotide sequence ID" value="NZ_CYPU01000049.1"/>
</dbReference>